<name>A0ABN0XKE6_9ACTN</name>
<evidence type="ECO:0000256" key="2">
    <source>
        <dbReference type="ARBA" id="ARBA00023002"/>
    </source>
</evidence>
<dbReference type="InterPro" id="IPR015590">
    <property type="entry name" value="Aldehyde_DH_dom"/>
</dbReference>
<keyword evidence="2" id="KW-0560">Oxidoreductase</keyword>
<reference evidence="4 5" key="1">
    <citation type="journal article" date="2019" name="Int. J. Syst. Evol. Microbiol.">
        <title>The Global Catalogue of Microorganisms (GCM) 10K type strain sequencing project: providing services to taxonomists for standard genome sequencing and annotation.</title>
        <authorList>
            <consortium name="The Broad Institute Genomics Platform"/>
            <consortium name="The Broad Institute Genome Sequencing Center for Infectious Disease"/>
            <person name="Wu L."/>
            <person name="Ma J."/>
        </authorList>
    </citation>
    <scope>NUCLEOTIDE SEQUENCE [LARGE SCALE GENOMIC DNA]</scope>
    <source>
        <strain evidence="4 5">JCM 4565</strain>
    </source>
</reference>
<keyword evidence="5" id="KW-1185">Reference proteome</keyword>
<dbReference type="InterPro" id="IPR016163">
    <property type="entry name" value="Ald_DH_C"/>
</dbReference>
<dbReference type="EMBL" id="BAAABW010000026">
    <property type="protein sequence ID" value="GAA0366463.1"/>
    <property type="molecule type" value="Genomic_DNA"/>
</dbReference>
<comment type="caution">
    <text evidence="4">The sequence shown here is derived from an EMBL/GenBank/DDBJ whole genome shotgun (WGS) entry which is preliminary data.</text>
</comment>
<accession>A0ABN0XKE6</accession>
<gene>
    <name evidence="4" type="ORF">GCM10010319_50470</name>
</gene>
<comment type="similarity">
    <text evidence="1">Belongs to the aldehyde dehydrogenase family.</text>
</comment>
<dbReference type="Proteomes" id="UP001500063">
    <property type="component" value="Unassembled WGS sequence"/>
</dbReference>
<evidence type="ECO:0000259" key="3">
    <source>
        <dbReference type="Pfam" id="PF00171"/>
    </source>
</evidence>
<proteinExistence type="inferred from homology"/>
<dbReference type="PANTHER" id="PTHR42804">
    <property type="entry name" value="ALDEHYDE DEHYDROGENASE"/>
    <property type="match status" value="1"/>
</dbReference>
<sequence>MELTEPSHQNTGVLRGAAAEWAALPVAEGLRLLMATRPRIVAVAERWVAESCRAKGIDPGAPAAGEEWLTGPYPLLRYVDALTRTLTAVRDGRDPLRGVRFSARPGGRTAVHVLPFDRADRLLLHGFRAEVWLAPGMDEAGARAGAGRGVRPEGGGVCVVLGAGNINSIAPLDVLHQLYAAGMVVLLKLNPVNDYLAPLLREVFAPFVARGFVRITTGGAAAGAALVRDPGVTAVHVTGSAATHDAIVFGPGPEGAARRAAGRPVLGKPVTSELGGVGPAVVLPGPWSRADLRYQARHLVAQKLNNNGFNCAAVQVVVLPEHWDARAEFLGELRSALRAAPARVAYYPGAGERRAGAVAGRTDVELLDSAEVPRTLLPDIAPDADDPAFRTEFFAPVLAVTALPGRTPAEFLDRAVEFCNSALSGTLGANLVAHPRTLRSLGPRFEEAVARLRYGTVGVNCWTAVGYALPRAVWGAYPGHTPADVGSGIGTVHNALLLPGAERTVITGPFRPAPRSVLTGQWALSPVPPWFVDNRTSDGTGRRLLAYTARPSGRGLASVLWSALRG</sequence>
<evidence type="ECO:0000313" key="4">
    <source>
        <dbReference type="EMBL" id="GAA0366463.1"/>
    </source>
</evidence>
<dbReference type="RefSeq" id="WP_344121168.1">
    <property type="nucleotide sequence ID" value="NZ_BAAABW010000026.1"/>
</dbReference>
<dbReference type="InterPro" id="IPR016161">
    <property type="entry name" value="Ald_DH/histidinol_DH"/>
</dbReference>
<organism evidence="4 5">
    <name type="scientific">Streptomyces blastmyceticus</name>
    <dbReference type="NCBI Taxonomy" id="68180"/>
    <lineage>
        <taxon>Bacteria</taxon>
        <taxon>Bacillati</taxon>
        <taxon>Actinomycetota</taxon>
        <taxon>Actinomycetes</taxon>
        <taxon>Kitasatosporales</taxon>
        <taxon>Streptomycetaceae</taxon>
        <taxon>Streptomyces</taxon>
    </lineage>
</organism>
<evidence type="ECO:0000313" key="5">
    <source>
        <dbReference type="Proteomes" id="UP001500063"/>
    </source>
</evidence>
<evidence type="ECO:0000256" key="1">
    <source>
        <dbReference type="ARBA" id="ARBA00009986"/>
    </source>
</evidence>
<dbReference type="Gene3D" id="3.40.605.10">
    <property type="entry name" value="Aldehyde Dehydrogenase, Chain A, domain 1"/>
    <property type="match status" value="1"/>
</dbReference>
<dbReference type="Pfam" id="PF00171">
    <property type="entry name" value="Aldedh"/>
    <property type="match status" value="1"/>
</dbReference>
<dbReference type="InterPro" id="IPR016162">
    <property type="entry name" value="Ald_DH_N"/>
</dbReference>
<dbReference type="PANTHER" id="PTHR42804:SF1">
    <property type="entry name" value="ALDEHYDE DEHYDROGENASE-RELATED"/>
    <property type="match status" value="1"/>
</dbReference>
<dbReference type="Gene3D" id="3.40.309.10">
    <property type="entry name" value="Aldehyde Dehydrogenase, Chain A, domain 2"/>
    <property type="match status" value="1"/>
</dbReference>
<protein>
    <submittedName>
        <fullName evidence="4">Aldehyde dehydrogenase family protein</fullName>
    </submittedName>
</protein>
<feature type="domain" description="Aldehyde dehydrogenase" evidence="3">
    <location>
        <begin position="156"/>
        <end position="337"/>
    </location>
</feature>
<dbReference type="SUPFAM" id="SSF53720">
    <property type="entry name" value="ALDH-like"/>
    <property type="match status" value="1"/>
</dbReference>